<comment type="caution">
    <text evidence="2">The sequence shown here is derived from an EMBL/GenBank/DDBJ whole genome shotgun (WGS) entry which is preliminary data.</text>
</comment>
<dbReference type="AlphaFoldDB" id="A0A7D8UXA2"/>
<dbReference type="Pfam" id="PF00561">
    <property type="entry name" value="Abhydrolase_1"/>
    <property type="match status" value="1"/>
</dbReference>
<dbReference type="SUPFAM" id="SSF53474">
    <property type="entry name" value="alpha/beta-Hydrolases"/>
    <property type="match status" value="1"/>
</dbReference>
<evidence type="ECO:0000313" key="2">
    <source>
        <dbReference type="EMBL" id="TVY58643.1"/>
    </source>
</evidence>
<dbReference type="PANTHER" id="PTHR43798">
    <property type="entry name" value="MONOACYLGLYCEROL LIPASE"/>
    <property type="match status" value="1"/>
</dbReference>
<dbReference type="InterPro" id="IPR050266">
    <property type="entry name" value="AB_hydrolase_sf"/>
</dbReference>
<accession>A0A7D8UXA2</accession>
<dbReference type="InterPro" id="IPR029058">
    <property type="entry name" value="AB_hydrolase_fold"/>
</dbReference>
<dbReference type="EMBL" id="QGMG01000031">
    <property type="protein sequence ID" value="TVY58643.1"/>
    <property type="molecule type" value="Genomic_DNA"/>
</dbReference>
<dbReference type="OrthoDB" id="2498029at2759"/>
<keyword evidence="3" id="KW-1185">Reference proteome</keyword>
<dbReference type="GO" id="GO:0016020">
    <property type="term" value="C:membrane"/>
    <property type="evidence" value="ECO:0007669"/>
    <property type="project" value="TreeGrafter"/>
</dbReference>
<protein>
    <submittedName>
        <fullName evidence="2">Pimeloyl-[acyl-carrier protein] methyl ester esterase</fullName>
    </submittedName>
</protein>
<evidence type="ECO:0000259" key="1">
    <source>
        <dbReference type="Pfam" id="PF00561"/>
    </source>
</evidence>
<sequence length="270" mass="28412">MSEETKTYYHTTSNGSRIFVEECGSGPLMVLMHGLGGTTNAFQPLISHFSSRYTLLRFDFPGSGFSTFKSRPSIPQFVDDLSSILDSKSSKESPILVGHSLGSIVAMQYASKNTGVGGLVLIGPGRSASHIPAVVERMTGLGAKARLGIEGIRDSTIANNVAASSSDLVRTIVRQMISSQDAEGYAATCGAVCATTHVDPDYSTIRCPTVLIAGDQDSISPVSRSEDLKTLIGGGGNEKVLLKVVHSGHQQVLEDTDGVAKAMGAMLAFL</sequence>
<gene>
    <name evidence="2" type="primary">bioH</name>
    <name evidence="2" type="ORF">LCER1_G000072</name>
</gene>
<dbReference type="PANTHER" id="PTHR43798:SF33">
    <property type="entry name" value="HYDROLASE, PUTATIVE (AFU_ORTHOLOGUE AFUA_2G14860)-RELATED"/>
    <property type="match status" value="1"/>
</dbReference>
<dbReference type="InterPro" id="IPR000073">
    <property type="entry name" value="AB_hydrolase_1"/>
</dbReference>
<dbReference type="PRINTS" id="PR00111">
    <property type="entry name" value="ABHYDROLASE"/>
</dbReference>
<name>A0A7D8UXA2_9HELO</name>
<dbReference type="Proteomes" id="UP000481288">
    <property type="component" value="Unassembled WGS sequence"/>
</dbReference>
<dbReference type="Gene3D" id="3.40.50.1820">
    <property type="entry name" value="alpha/beta hydrolase"/>
    <property type="match status" value="1"/>
</dbReference>
<organism evidence="2 3">
    <name type="scientific">Lachnellula cervina</name>
    <dbReference type="NCBI Taxonomy" id="1316786"/>
    <lineage>
        <taxon>Eukaryota</taxon>
        <taxon>Fungi</taxon>
        <taxon>Dikarya</taxon>
        <taxon>Ascomycota</taxon>
        <taxon>Pezizomycotina</taxon>
        <taxon>Leotiomycetes</taxon>
        <taxon>Helotiales</taxon>
        <taxon>Lachnaceae</taxon>
        <taxon>Lachnellula</taxon>
    </lineage>
</organism>
<reference evidence="2 3" key="1">
    <citation type="submission" date="2018-05" db="EMBL/GenBank/DDBJ databases">
        <title>Whole genome sequencing for identification of molecular markers to develop diagnostic detection tools for the regulated plant pathogen Lachnellula willkommii.</title>
        <authorList>
            <person name="Giroux E."/>
            <person name="Bilodeau G."/>
        </authorList>
    </citation>
    <scope>NUCLEOTIDE SEQUENCE [LARGE SCALE GENOMIC DNA]</scope>
    <source>
        <strain evidence="2 3">CBS 625.97</strain>
    </source>
</reference>
<evidence type="ECO:0000313" key="3">
    <source>
        <dbReference type="Proteomes" id="UP000481288"/>
    </source>
</evidence>
<feature type="domain" description="AB hydrolase-1" evidence="1">
    <location>
        <begin position="27"/>
        <end position="254"/>
    </location>
</feature>
<proteinExistence type="predicted"/>